<proteinExistence type="predicted"/>
<accession>A0A8I1MGR5</accession>
<dbReference type="AlphaFoldDB" id="A0A8I1MGR5"/>
<name>A0A8I1MGR5_9BACI</name>
<gene>
    <name evidence="1" type="ORF">JF537_10410</name>
</gene>
<sequence>MNKKQQVMDFTYFYGQQVINIIHEYDNPLALEFSNGGLVIECPWRLKKADAVIAGQADWKLNASFEWRYHIAKKILGKRINNIVWYEDLNILRVYLTEEYLLDLFQDSAMFEGWDLHGENGFSFISLPGGSMDYLPKSVY</sequence>
<organism evidence="1 2">
    <name type="scientific">Priestia flexa</name>
    <dbReference type="NCBI Taxonomy" id="86664"/>
    <lineage>
        <taxon>Bacteria</taxon>
        <taxon>Bacillati</taxon>
        <taxon>Bacillota</taxon>
        <taxon>Bacilli</taxon>
        <taxon>Bacillales</taxon>
        <taxon>Bacillaceae</taxon>
        <taxon>Priestia</taxon>
    </lineage>
</organism>
<dbReference type="GeneID" id="93682889"/>
<dbReference type="EMBL" id="JAEMWV010000004">
    <property type="protein sequence ID" value="MBN8251992.1"/>
    <property type="molecule type" value="Genomic_DNA"/>
</dbReference>
<protein>
    <submittedName>
        <fullName evidence="1">Uncharacterized protein</fullName>
    </submittedName>
</protein>
<comment type="caution">
    <text evidence="1">The sequence shown here is derived from an EMBL/GenBank/DDBJ whole genome shotgun (WGS) entry which is preliminary data.</text>
</comment>
<evidence type="ECO:0000313" key="1">
    <source>
        <dbReference type="EMBL" id="MBN8251992.1"/>
    </source>
</evidence>
<evidence type="ECO:0000313" key="2">
    <source>
        <dbReference type="Proteomes" id="UP000664578"/>
    </source>
</evidence>
<dbReference type="Proteomes" id="UP000664578">
    <property type="component" value="Unassembled WGS sequence"/>
</dbReference>
<reference evidence="1" key="1">
    <citation type="submission" date="2020-12" db="EMBL/GenBank/DDBJ databases">
        <title>PHA producing bacteria isolated from mangrove.</title>
        <authorList>
            <person name="Zheng W."/>
            <person name="Yu S."/>
            <person name="Huang Y."/>
        </authorList>
    </citation>
    <scope>NUCLEOTIDE SEQUENCE</scope>
    <source>
        <strain evidence="1">GN22-4</strain>
    </source>
</reference>
<dbReference type="RefSeq" id="WP_206782593.1">
    <property type="nucleotide sequence ID" value="NZ_CP060274.1"/>
</dbReference>